<name>F8DIB4_STREP</name>
<dbReference type="SUPFAM" id="SSF52096">
    <property type="entry name" value="ClpP/crotonase"/>
    <property type="match status" value="1"/>
</dbReference>
<reference evidence="3" key="1">
    <citation type="submission" date="2011-06" db="EMBL/GenBank/DDBJ databases">
        <title>Complete sequence of Streptococcus parasanguinis strain ATCC 15912.</title>
        <authorList>
            <person name="Muzny D."/>
            <person name="Qin X."/>
            <person name="Buhay C."/>
            <person name="Dugan-Rocha S."/>
            <person name="Ding Y."/>
            <person name="Chen G."/>
            <person name="Hawes A."/>
            <person name="Holder M."/>
            <person name="Jhangiani S."/>
            <person name="Johnson A."/>
            <person name="Khan Z."/>
            <person name="Li Z."/>
            <person name="Liu W."/>
            <person name="Liu X."/>
            <person name="Perez L."/>
            <person name="Shen H."/>
            <person name="Wang Q."/>
            <person name="Watt J."/>
            <person name="Xi L."/>
            <person name="Xin Y."/>
            <person name="Zhou J."/>
            <person name="Deng J."/>
            <person name="Jiang H."/>
            <person name="Liu Y."/>
            <person name="Qu J."/>
            <person name="Song X.-Z."/>
            <person name="Zhang L."/>
            <person name="Villasana D."/>
            <person name="Johnson A."/>
            <person name="Liu J."/>
            <person name="Liyanage D."/>
            <person name="Lorensuhewa L."/>
            <person name="Robinson T."/>
            <person name="Song A."/>
            <person name="Song B.-B."/>
            <person name="Dinh H."/>
            <person name="Thornton R."/>
            <person name="Coyle M."/>
            <person name="Francisco L."/>
            <person name="Jackson L."/>
            <person name="Javaid M."/>
            <person name="Korchina V."/>
            <person name="Kovar C."/>
            <person name="Mata R."/>
            <person name="Mathew T."/>
            <person name="Ngo R."/>
            <person name="Nguyen L."/>
            <person name="Nguyen N."/>
            <person name="Okwuonu G."/>
            <person name="Ongeri F."/>
            <person name="Pham C."/>
            <person name="Simmons D."/>
            <person name="Wilczek-Boney K."/>
            <person name="Hale W."/>
            <person name="Jakkamsetti A."/>
            <person name="Pham P."/>
            <person name="Ruth R."/>
            <person name="San Lucas F."/>
            <person name="Warren J."/>
            <person name="Zhang J."/>
            <person name="Zhao Z."/>
            <person name="Zhou C."/>
            <person name="Zhu D."/>
            <person name="Lee S."/>
            <person name="Bess C."/>
            <person name="Blankenburg K."/>
            <person name="Forbes L."/>
            <person name="Fu Q."/>
            <person name="Gubbala S."/>
            <person name="Hirani K."/>
            <person name="Jayaseelan J.C."/>
            <person name="Lara F."/>
            <person name="Munidasa M."/>
            <person name="Palculict T."/>
            <person name="Patil S."/>
            <person name="Pu L.-L."/>
            <person name="Saada N."/>
            <person name="Tang L."/>
            <person name="Weissenberger G."/>
            <person name="Zhu Y."/>
            <person name="Hemphill L."/>
            <person name="Shang Y."/>
            <person name="Youmans B."/>
            <person name="Ayvaz T."/>
            <person name="Ross M."/>
            <person name="Santibanez J."/>
            <person name="Aqrawi P."/>
            <person name="Gross S."/>
            <person name="Joshi V."/>
            <person name="Fowler G."/>
            <person name="Nazareth L."/>
            <person name="Reid J."/>
            <person name="Worley K."/>
            <person name="Petrosino J."/>
            <person name="Highlander S."/>
            <person name="Gibbs R."/>
        </authorList>
    </citation>
    <scope>NUCLEOTIDE SEQUENCE [LARGE SCALE GENOMIC DNA]</scope>
    <source>
        <strain evidence="3">ATCC 15912 / DSM 6778 / CIP 104372 / LMG 14537</strain>
    </source>
</reference>
<dbReference type="EMBL" id="CP002843">
    <property type="protein sequence ID" value="AEH56973.1"/>
    <property type="molecule type" value="Genomic_DNA"/>
</dbReference>
<comment type="similarity">
    <text evidence="1">Belongs to the enoyl-CoA hydratase/isomerase family.</text>
</comment>
<dbReference type="HOGENOM" id="CLU_009834_7_2_9"/>
<evidence type="ECO:0000256" key="1">
    <source>
        <dbReference type="ARBA" id="ARBA00005254"/>
    </source>
</evidence>
<dbReference type="Pfam" id="PF00378">
    <property type="entry name" value="ECH_1"/>
    <property type="match status" value="1"/>
</dbReference>
<dbReference type="InterPro" id="IPR014748">
    <property type="entry name" value="Enoyl-CoA_hydra_C"/>
</dbReference>
<dbReference type="KEGG" id="scp:HMPREF0833_11942"/>
<dbReference type="Gene3D" id="3.90.226.10">
    <property type="entry name" value="2-enoyl-CoA Hydratase, Chain A, domain 1"/>
    <property type="match status" value="1"/>
</dbReference>
<keyword evidence="2" id="KW-0413">Isomerase</keyword>
<dbReference type="InterPro" id="IPR029045">
    <property type="entry name" value="ClpP/crotonase-like_dom_sf"/>
</dbReference>
<sequence>MLKQKESEMFETILYSVENDLATISLNRPEVSNGFNIPMCQEILAALEDAETNEEVKFIILSAEGKIFSVGGDLSEMKRAVDANDIESLVLIAELVNTISKKIKQLPKPVIMVADGAVAGAAANIAVAVDFCIISERTKFIQAFVGVGLAPDAGGLFLLGKSIGMSRATHLVMTGEALNAEKAFDYGLAYRVCESDKLDKTVDQLLKKLRRGSSNSYAAMKEMVWEAFLKDWDQYAGLELELQKKLAFTEDFKEGVIAYSEKRRPQFKGK</sequence>
<dbReference type="Gene3D" id="1.10.12.10">
    <property type="entry name" value="Lyase 2-enoyl-coa Hydratase, Chain A, domain 2"/>
    <property type="match status" value="1"/>
</dbReference>
<dbReference type="GO" id="GO:0016853">
    <property type="term" value="F:isomerase activity"/>
    <property type="evidence" value="ECO:0007669"/>
    <property type="project" value="UniProtKB-KW"/>
</dbReference>
<evidence type="ECO:0000313" key="2">
    <source>
        <dbReference type="EMBL" id="AEH56973.1"/>
    </source>
</evidence>
<organism evidence="2 3">
    <name type="scientific">Streptococcus parasanguinis (strain ATCC 15912 / DSM 6778 / CIP 104372 / LMG 14537)</name>
    <dbReference type="NCBI Taxonomy" id="760570"/>
    <lineage>
        <taxon>Bacteria</taxon>
        <taxon>Bacillati</taxon>
        <taxon>Bacillota</taxon>
        <taxon>Bacilli</taxon>
        <taxon>Lactobacillales</taxon>
        <taxon>Streptococcaceae</taxon>
        <taxon>Streptococcus</taxon>
    </lineage>
</organism>
<evidence type="ECO:0000313" key="3">
    <source>
        <dbReference type="Proteomes" id="UP000001502"/>
    </source>
</evidence>
<dbReference type="AlphaFoldDB" id="F8DIB4"/>
<proteinExistence type="inferred from homology"/>
<dbReference type="InterPro" id="IPR001753">
    <property type="entry name" value="Enoyl-CoA_hydra/iso"/>
</dbReference>
<dbReference type="Proteomes" id="UP000001502">
    <property type="component" value="Chromosome"/>
</dbReference>
<dbReference type="NCBIfam" id="NF005575">
    <property type="entry name" value="PRK07260.1"/>
    <property type="match status" value="1"/>
</dbReference>
<gene>
    <name evidence="2" type="ordered locus">HMPREF0833_11942</name>
</gene>
<dbReference type="CDD" id="cd06558">
    <property type="entry name" value="crotonase-like"/>
    <property type="match status" value="1"/>
</dbReference>
<dbReference type="PANTHER" id="PTHR43459:SF1">
    <property type="entry name" value="EG:BACN32G11.4 PROTEIN"/>
    <property type="match status" value="1"/>
</dbReference>
<dbReference type="PANTHER" id="PTHR43459">
    <property type="entry name" value="ENOYL-COA HYDRATASE"/>
    <property type="match status" value="1"/>
</dbReference>
<protein>
    <submittedName>
        <fullName evidence="2">Enoyl-CoA hydratase/isomerase family protein</fullName>
    </submittedName>
</protein>
<accession>F8DIB4</accession>